<dbReference type="Pfam" id="PF03649">
    <property type="entry name" value="UPF0014"/>
    <property type="match status" value="1"/>
</dbReference>
<feature type="transmembrane region" description="Helical" evidence="6">
    <location>
        <begin position="63"/>
        <end position="81"/>
    </location>
</feature>
<evidence type="ECO:0000313" key="7">
    <source>
        <dbReference type="EMBL" id="GGB13212.1"/>
    </source>
</evidence>
<comment type="subcellular location">
    <subcellularLocation>
        <location evidence="1">Membrane</location>
        <topology evidence="1">Multi-pass membrane protein</topology>
    </subcellularLocation>
</comment>
<sequence>MSVDISWLALAGFSLILIVPLGLNRYFKLALGKDLIGSLLRMLVQLSLLGLYLQYLFELNNLWLNLGWLALMLLVGASAIVGKAKLPQKVLLLPVLAGLVVGLSPVLLILLLGLLQLQPWYQTQYLIPLAGMLLGNSLSGNIVALQRLFNALSEKQTEYYGYLALGANRQQATESFVQSAMQQALAPLLASMSTMGLVTLPGMMTGQILGGSDPLIAVKYQILILIAILVMLSLSLACTLSLCVRLAISPSGLVRIATSHSKIAS</sequence>
<dbReference type="PANTHER" id="PTHR30028:SF0">
    <property type="entry name" value="PROTEIN ALUMINUM SENSITIVE 3"/>
    <property type="match status" value="1"/>
</dbReference>
<keyword evidence="8" id="KW-1185">Reference proteome</keyword>
<reference evidence="8" key="1">
    <citation type="journal article" date="2019" name="Int. J. Syst. Evol. Microbiol.">
        <title>The Global Catalogue of Microorganisms (GCM) 10K type strain sequencing project: providing services to taxonomists for standard genome sequencing and annotation.</title>
        <authorList>
            <consortium name="The Broad Institute Genomics Platform"/>
            <consortium name="The Broad Institute Genome Sequencing Center for Infectious Disease"/>
            <person name="Wu L."/>
            <person name="Ma J."/>
        </authorList>
    </citation>
    <scope>NUCLEOTIDE SEQUENCE [LARGE SCALE GENOMIC DNA]</scope>
    <source>
        <strain evidence="8">CGMCC 1.10131</strain>
    </source>
</reference>
<keyword evidence="5 6" id="KW-0472">Membrane</keyword>
<feature type="transmembrane region" description="Helical" evidence="6">
    <location>
        <begin position="188"/>
        <end position="210"/>
    </location>
</feature>
<name>A0ABQ1I431_9ALTE</name>
<dbReference type="EMBL" id="BMDY01000018">
    <property type="protein sequence ID" value="GGB13212.1"/>
    <property type="molecule type" value="Genomic_DNA"/>
</dbReference>
<gene>
    <name evidence="7" type="ORF">GCM10007414_28180</name>
</gene>
<evidence type="ECO:0000256" key="3">
    <source>
        <dbReference type="ARBA" id="ARBA00022692"/>
    </source>
</evidence>
<evidence type="ECO:0000313" key="8">
    <source>
        <dbReference type="Proteomes" id="UP000651977"/>
    </source>
</evidence>
<feature type="transmembrane region" description="Helical" evidence="6">
    <location>
        <begin position="6"/>
        <end position="27"/>
    </location>
</feature>
<protein>
    <submittedName>
        <fullName evidence="7">ABC transporter permease</fullName>
    </submittedName>
</protein>
<organism evidence="7 8">
    <name type="scientific">Agarivorans gilvus</name>
    <dbReference type="NCBI Taxonomy" id="680279"/>
    <lineage>
        <taxon>Bacteria</taxon>
        <taxon>Pseudomonadati</taxon>
        <taxon>Pseudomonadota</taxon>
        <taxon>Gammaproteobacteria</taxon>
        <taxon>Alteromonadales</taxon>
        <taxon>Alteromonadaceae</taxon>
        <taxon>Agarivorans</taxon>
    </lineage>
</organism>
<accession>A0ABQ1I431</accession>
<evidence type="ECO:0000256" key="1">
    <source>
        <dbReference type="ARBA" id="ARBA00004141"/>
    </source>
</evidence>
<proteinExistence type="inferred from homology"/>
<dbReference type="RefSeq" id="WP_055733780.1">
    <property type="nucleotide sequence ID" value="NZ_BMDY01000018.1"/>
</dbReference>
<comment type="caution">
    <text evidence="7">The sequence shown here is derived from an EMBL/GenBank/DDBJ whole genome shotgun (WGS) entry which is preliminary data.</text>
</comment>
<keyword evidence="3 6" id="KW-0812">Transmembrane</keyword>
<comment type="similarity">
    <text evidence="2">Belongs to the UPF0014 family.</text>
</comment>
<evidence type="ECO:0000256" key="5">
    <source>
        <dbReference type="ARBA" id="ARBA00023136"/>
    </source>
</evidence>
<evidence type="ECO:0000256" key="4">
    <source>
        <dbReference type="ARBA" id="ARBA00022989"/>
    </source>
</evidence>
<dbReference type="Proteomes" id="UP000651977">
    <property type="component" value="Unassembled WGS sequence"/>
</dbReference>
<feature type="transmembrane region" description="Helical" evidence="6">
    <location>
        <begin position="90"/>
        <end position="113"/>
    </location>
</feature>
<keyword evidence="4 6" id="KW-1133">Transmembrane helix</keyword>
<feature type="transmembrane region" description="Helical" evidence="6">
    <location>
        <begin position="222"/>
        <end position="248"/>
    </location>
</feature>
<feature type="transmembrane region" description="Helical" evidence="6">
    <location>
        <begin position="39"/>
        <end position="57"/>
    </location>
</feature>
<evidence type="ECO:0000256" key="6">
    <source>
        <dbReference type="SAM" id="Phobius"/>
    </source>
</evidence>
<dbReference type="PANTHER" id="PTHR30028">
    <property type="entry name" value="UPF0014 INNER MEMBRANE PROTEIN YBBM-RELATED"/>
    <property type="match status" value="1"/>
</dbReference>
<feature type="transmembrane region" description="Helical" evidence="6">
    <location>
        <begin position="125"/>
        <end position="145"/>
    </location>
</feature>
<evidence type="ECO:0000256" key="2">
    <source>
        <dbReference type="ARBA" id="ARBA00005268"/>
    </source>
</evidence>
<dbReference type="InterPro" id="IPR005226">
    <property type="entry name" value="UPF0014_fam"/>
</dbReference>